<accession>A0A8K0GHE3</accession>
<feature type="compositionally biased region" description="Polar residues" evidence="1">
    <location>
        <begin position="29"/>
        <end position="47"/>
    </location>
</feature>
<proteinExistence type="predicted"/>
<organism evidence="2 3">
    <name type="scientific">Ignelater luminosus</name>
    <name type="common">Cucubano</name>
    <name type="synonym">Pyrophorus luminosus</name>
    <dbReference type="NCBI Taxonomy" id="2038154"/>
    <lineage>
        <taxon>Eukaryota</taxon>
        <taxon>Metazoa</taxon>
        <taxon>Ecdysozoa</taxon>
        <taxon>Arthropoda</taxon>
        <taxon>Hexapoda</taxon>
        <taxon>Insecta</taxon>
        <taxon>Pterygota</taxon>
        <taxon>Neoptera</taxon>
        <taxon>Endopterygota</taxon>
        <taxon>Coleoptera</taxon>
        <taxon>Polyphaga</taxon>
        <taxon>Elateriformia</taxon>
        <taxon>Elateroidea</taxon>
        <taxon>Elateridae</taxon>
        <taxon>Agrypninae</taxon>
        <taxon>Pyrophorini</taxon>
        <taxon>Ignelater</taxon>
    </lineage>
</organism>
<comment type="caution">
    <text evidence="2">The sequence shown here is derived from an EMBL/GenBank/DDBJ whole genome shotgun (WGS) entry which is preliminary data.</text>
</comment>
<evidence type="ECO:0000256" key="1">
    <source>
        <dbReference type="SAM" id="MobiDB-lite"/>
    </source>
</evidence>
<dbReference type="Proteomes" id="UP000801492">
    <property type="component" value="Unassembled WGS sequence"/>
</dbReference>
<evidence type="ECO:0000313" key="2">
    <source>
        <dbReference type="EMBL" id="KAF2898108.1"/>
    </source>
</evidence>
<name>A0A8K0GHE3_IGNLU</name>
<evidence type="ECO:0000313" key="3">
    <source>
        <dbReference type="Proteomes" id="UP000801492"/>
    </source>
</evidence>
<reference evidence="2" key="1">
    <citation type="submission" date="2019-08" db="EMBL/GenBank/DDBJ databases">
        <title>The genome of the North American firefly Photinus pyralis.</title>
        <authorList>
            <consortium name="Photinus pyralis genome working group"/>
            <person name="Fallon T.R."/>
            <person name="Sander Lower S.E."/>
            <person name="Weng J.-K."/>
        </authorList>
    </citation>
    <scope>NUCLEOTIDE SEQUENCE</scope>
    <source>
        <strain evidence="2">TRF0915ILg1</strain>
        <tissue evidence="2">Whole body</tissue>
    </source>
</reference>
<sequence>MKKKKVTRNRQAQKENKESSRKPEGRKSVASSEKSSVQDPQHSATSSLTSILKRNMMANLINDHLTNDSTESSYFFNQSVRLTLAQPFHDSAHPVLRKNAITIKLRVVFDDNARSFTNIFINNCQLNGTGRANYRVDALKRSILFDLLGITQLIIIRGNILMQDLWQVKLQWDVSGKPILKDLYTKLPDACRFAKIF</sequence>
<protein>
    <submittedName>
        <fullName evidence="2">Uncharacterized protein</fullName>
    </submittedName>
</protein>
<gene>
    <name evidence="2" type="ORF">ILUMI_08066</name>
</gene>
<keyword evidence="3" id="KW-1185">Reference proteome</keyword>
<dbReference type="AlphaFoldDB" id="A0A8K0GHE3"/>
<feature type="compositionally biased region" description="Basic and acidic residues" evidence="1">
    <location>
        <begin position="12"/>
        <end position="27"/>
    </location>
</feature>
<dbReference type="EMBL" id="VTPC01003699">
    <property type="protein sequence ID" value="KAF2898108.1"/>
    <property type="molecule type" value="Genomic_DNA"/>
</dbReference>
<feature type="region of interest" description="Disordered" evidence="1">
    <location>
        <begin position="1"/>
        <end position="47"/>
    </location>
</feature>